<dbReference type="PROSITE" id="PS01117">
    <property type="entry name" value="HTH_MARR_1"/>
    <property type="match status" value="1"/>
</dbReference>
<dbReference type="SUPFAM" id="SSF46785">
    <property type="entry name" value="Winged helix' DNA-binding domain"/>
    <property type="match status" value="1"/>
</dbReference>
<dbReference type="RefSeq" id="WP_420038668.1">
    <property type="nucleotide sequence ID" value="NZ_CP128986.1"/>
</dbReference>
<dbReference type="PROSITE" id="PS50995">
    <property type="entry name" value="HTH_MARR_2"/>
    <property type="match status" value="1"/>
</dbReference>
<dbReference type="InterPro" id="IPR023187">
    <property type="entry name" value="Tscrpt_reg_MarR-type_CS"/>
</dbReference>
<dbReference type="InterPro" id="IPR036388">
    <property type="entry name" value="WH-like_DNA-bd_sf"/>
</dbReference>
<name>A0AA97CUT3_9ACTN</name>
<evidence type="ECO:0000313" key="5">
    <source>
        <dbReference type="EMBL" id="WOC12801.1"/>
    </source>
</evidence>
<dbReference type="PRINTS" id="PR00598">
    <property type="entry name" value="HTHMARR"/>
</dbReference>
<sequence>MPAINDIDESVSATSTVLFRFLDTLACQQSARTADSLAATDMTLSQLRMLFVLHRENEAVSVNTLADAVGLSLAAAGRGADRLVGLELVDRREDQEDRRVKRLSLTCKGRALLDDQFTQHADDLTDVVATLPEDLRNTLRDTLSDVLTHLSPEKVTS</sequence>
<evidence type="ECO:0000256" key="1">
    <source>
        <dbReference type="ARBA" id="ARBA00023015"/>
    </source>
</evidence>
<evidence type="ECO:0000256" key="2">
    <source>
        <dbReference type="ARBA" id="ARBA00023125"/>
    </source>
</evidence>
<dbReference type="InterPro" id="IPR036390">
    <property type="entry name" value="WH_DNA-bd_sf"/>
</dbReference>
<dbReference type="Gene3D" id="1.10.10.10">
    <property type="entry name" value="Winged helix-like DNA-binding domain superfamily/Winged helix DNA-binding domain"/>
    <property type="match status" value="1"/>
</dbReference>
<dbReference type="SMART" id="SM00347">
    <property type="entry name" value="HTH_MARR"/>
    <property type="match status" value="1"/>
</dbReference>
<keyword evidence="1" id="KW-0805">Transcription regulation</keyword>
<keyword evidence="3" id="KW-0804">Transcription</keyword>
<dbReference type="InterPro" id="IPR000835">
    <property type="entry name" value="HTH_MarR-typ"/>
</dbReference>
<dbReference type="GO" id="GO:0003700">
    <property type="term" value="F:DNA-binding transcription factor activity"/>
    <property type="evidence" value="ECO:0007669"/>
    <property type="project" value="InterPro"/>
</dbReference>
<keyword evidence="2" id="KW-0238">DNA-binding</keyword>
<proteinExistence type="predicted"/>
<evidence type="ECO:0000259" key="4">
    <source>
        <dbReference type="PROSITE" id="PS50995"/>
    </source>
</evidence>
<accession>A0AA97CUT3</accession>
<dbReference type="PANTHER" id="PTHR42756:SF1">
    <property type="entry name" value="TRANSCRIPTIONAL REPRESSOR OF EMRAB OPERON"/>
    <property type="match status" value="1"/>
</dbReference>
<reference evidence="5" key="1">
    <citation type="submission" date="2023-06" db="EMBL/GenBank/DDBJ databases">
        <title>Gordonia sp. nov. and Pseudochrobactrum sp. nov., two species isolated from the burying beetle Nicrophorus vespilloides.</title>
        <authorList>
            <person name="Poehlein A."/>
            <person name="Guzman J."/>
            <person name="Daniel R."/>
            <person name="Vilcinskas A."/>
        </authorList>
    </citation>
    <scope>NUCLEOTIDE SEQUENCE</scope>
    <source>
        <strain evidence="5">MP11Mi</strain>
    </source>
</reference>
<feature type="domain" description="HTH marR-type" evidence="4">
    <location>
        <begin position="15"/>
        <end position="148"/>
    </location>
</feature>
<organism evidence="5">
    <name type="scientific">Gordonia sp. MP11Mi</name>
    <dbReference type="NCBI Taxonomy" id="3022769"/>
    <lineage>
        <taxon>Bacteria</taxon>
        <taxon>Bacillati</taxon>
        <taxon>Actinomycetota</taxon>
        <taxon>Actinomycetes</taxon>
        <taxon>Mycobacteriales</taxon>
        <taxon>Gordoniaceae</taxon>
        <taxon>Gordonia</taxon>
    </lineage>
</organism>
<protein>
    <recommendedName>
        <fullName evidence="4">HTH marR-type domain-containing protein</fullName>
    </recommendedName>
</protein>
<dbReference type="EMBL" id="CP128986">
    <property type="protein sequence ID" value="WOC12801.1"/>
    <property type="molecule type" value="Genomic_DNA"/>
</dbReference>
<evidence type="ECO:0000256" key="3">
    <source>
        <dbReference type="ARBA" id="ARBA00023163"/>
    </source>
</evidence>
<dbReference type="Pfam" id="PF12802">
    <property type="entry name" value="MarR_2"/>
    <property type="match status" value="1"/>
</dbReference>
<dbReference type="PANTHER" id="PTHR42756">
    <property type="entry name" value="TRANSCRIPTIONAL REGULATOR, MARR"/>
    <property type="match status" value="1"/>
</dbReference>
<dbReference type="GO" id="GO:0003677">
    <property type="term" value="F:DNA binding"/>
    <property type="evidence" value="ECO:0007669"/>
    <property type="project" value="UniProtKB-KW"/>
</dbReference>
<gene>
    <name evidence="5" type="ORF">MP11Mi_18930</name>
</gene>
<dbReference type="AlphaFoldDB" id="A0AA97CUT3"/>